<protein>
    <recommendedName>
        <fullName evidence="2">CRISPR type III-associated protein domain-containing protein</fullName>
    </recommendedName>
</protein>
<keyword evidence="1" id="KW-0051">Antiviral defense</keyword>
<dbReference type="InterPro" id="IPR005537">
    <property type="entry name" value="RAMP_III_fam"/>
</dbReference>
<accession>A0ABX0F283</accession>
<feature type="domain" description="CRISPR type III-associated protein" evidence="2">
    <location>
        <begin position="291"/>
        <end position="446"/>
    </location>
</feature>
<dbReference type="InterPro" id="IPR052216">
    <property type="entry name" value="CRISPR_Csm3_endoribonuclease"/>
</dbReference>
<feature type="domain" description="CRISPR type III-associated protein" evidence="2">
    <location>
        <begin position="25"/>
        <end position="200"/>
    </location>
</feature>
<dbReference type="CDD" id="cd09726">
    <property type="entry name" value="RAMP_I_III"/>
    <property type="match status" value="2"/>
</dbReference>
<dbReference type="Proteomes" id="UP000800303">
    <property type="component" value="Unassembled WGS sequence"/>
</dbReference>
<reference evidence="3 4" key="1">
    <citation type="submission" date="2020-01" db="EMBL/GenBank/DDBJ databases">
        <title>Polyphasic characterisation and genomic insights into a novel alkali tolerant bacterium VR-M41.</title>
        <authorList>
            <person name="Vemuluri V.R."/>
        </authorList>
    </citation>
    <scope>NUCLEOTIDE SEQUENCE [LARGE SCALE GENOMIC DNA]</scope>
    <source>
        <strain evidence="3 4">VR-M41</strain>
    </source>
</reference>
<evidence type="ECO:0000313" key="3">
    <source>
        <dbReference type="EMBL" id="NGZ74059.1"/>
    </source>
</evidence>
<dbReference type="PANTHER" id="PTHR35579">
    <property type="entry name" value="CRISPR SYSTEM CMS ENDORIBONUCLEASE CSM3"/>
    <property type="match status" value="1"/>
</dbReference>
<dbReference type="RefSeq" id="WP_166271977.1">
    <property type="nucleotide sequence ID" value="NZ_JAAFGS010000001.1"/>
</dbReference>
<dbReference type="PANTHER" id="PTHR35579:SF6">
    <property type="entry name" value="DUF324 DOMAIN-CONTAINING PROTEIN"/>
    <property type="match status" value="1"/>
</dbReference>
<name>A0ABX0F283_9BACL</name>
<sequence length="486" mass="54168">MNRTEMKNGNLLKKVCIRLKGALASPLLAGSGENEQTDNDVIMDRSGRAFVPGSSLAGAFRHFLNEGSTCSRAAAIEALFGGKTSLFNEQSEPHLGKQSSLIVYDLSLGADSDGRANITTRDGVRLDSYKTALDQTKYEVQVVETGTPFTIRLEWNLRHDTNRTVAQAELEQLILELIDGLYTGDLTIGAKSRRGFGQLKVKRIEARSFDYSNPKEVLDWLEWDWQGEMTGVPEQNAKWSPHVSFIPGVLARIEGRSFGYCRMQVPLAIRHTLMIRRYTGKGLGQPNEPDYEQLQMNGAAVIPGTSWTGAIRERLNMILQEMGVDQERRTKQMEALFGTLHDRKQRSQCLKASRIRIEEASVKGGHALTLTRNKIDRFTGGTVKGALYTMTPWIGGETELGIRWLRPKTEEEQAVLCGLLLWVIRDLQEGLLAVGGETAVGRGTFKDIGDHKVYLNGSVLSEDMKKAYYLAAVRWCQQTEKGAVVR</sequence>
<gene>
    <name evidence="3" type="ORF">GYN08_01940</name>
</gene>
<keyword evidence="4" id="KW-1185">Reference proteome</keyword>
<dbReference type="EMBL" id="JAAFGS010000001">
    <property type="protein sequence ID" value="NGZ74059.1"/>
    <property type="molecule type" value="Genomic_DNA"/>
</dbReference>
<evidence type="ECO:0000259" key="2">
    <source>
        <dbReference type="Pfam" id="PF03787"/>
    </source>
</evidence>
<evidence type="ECO:0000256" key="1">
    <source>
        <dbReference type="ARBA" id="ARBA00023118"/>
    </source>
</evidence>
<proteinExistence type="predicted"/>
<organism evidence="3 4">
    <name type="scientific">Saccharibacillus alkalitolerans</name>
    <dbReference type="NCBI Taxonomy" id="2705290"/>
    <lineage>
        <taxon>Bacteria</taxon>
        <taxon>Bacillati</taxon>
        <taxon>Bacillota</taxon>
        <taxon>Bacilli</taxon>
        <taxon>Bacillales</taxon>
        <taxon>Paenibacillaceae</taxon>
        <taxon>Saccharibacillus</taxon>
    </lineage>
</organism>
<dbReference type="Pfam" id="PF03787">
    <property type="entry name" value="RAMPs"/>
    <property type="match status" value="2"/>
</dbReference>
<comment type="caution">
    <text evidence="3">The sequence shown here is derived from an EMBL/GenBank/DDBJ whole genome shotgun (WGS) entry which is preliminary data.</text>
</comment>
<evidence type="ECO:0000313" key="4">
    <source>
        <dbReference type="Proteomes" id="UP000800303"/>
    </source>
</evidence>